<evidence type="ECO:0000256" key="1">
    <source>
        <dbReference type="ARBA" id="ARBA00004447"/>
    </source>
</evidence>
<reference evidence="11" key="2">
    <citation type="submission" date="2025-08" db="UniProtKB">
        <authorList>
            <consortium name="RefSeq"/>
        </authorList>
    </citation>
    <scope>IDENTIFICATION</scope>
</reference>
<evidence type="ECO:0000313" key="10">
    <source>
        <dbReference type="Proteomes" id="UP001652624"/>
    </source>
</evidence>
<evidence type="ECO:0000313" key="11">
    <source>
        <dbReference type="RefSeq" id="XP_060042351.1"/>
    </source>
</evidence>
<keyword evidence="8" id="KW-0472">Membrane</keyword>
<dbReference type="PANTHER" id="PTHR12369">
    <property type="entry name" value="CHONDROITIN SYNTHASE"/>
    <property type="match status" value="1"/>
</dbReference>
<evidence type="ECO:0000256" key="2">
    <source>
        <dbReference type="ARBA" id="ARBA00009239"/>
    </source>
</evidence>
<dbReference type="EC" id="2.4.1.-" evidence="9"/>
<evidence type="ECO:0000256" key="4">
    <source>
        <dbReference type="ARBA" id="ARBA00022692"/>
    </source>
</evidence>
<dbReference type="Pfam" id="PF05679">
    <property type="entry name" value="CHGN"/>
    <property type="match status" value="1"/>
</dbReference>
<dbReference type="InterPro" id="IPR051227">
    <property type="entry name" value="CS_glycosyltransferase"/>
</dbReference>
<keyword evidence="3 9" id="KW-0808">Transferase</keyword>
<evidence type="ECO:0000256" key="9">
    <source>
        <dbReference type="RuleBase" id="RU364016"/>
    </source>
</evidence>
<organism evidence="10 11">
    <name type="scientific">Erinaceus europaeus</name>
    <name type="common">Western European hedgehog</name>
    <dbReference type="NCBI Taxonomy" id="9365"/>
    <lineage>
        <taxon>Eukaryota</taxon>
        <taxon>Metazoa</taxon>
        <taxon>Chordata</taxon>
        <taxon>Craniata</taxon>
        <taxon>Vertebrata</taxon>
        <taxon>Euteleostomi</taxon>
        <taxon>Mammalia</taxon>
        <taxon>Eutheria</taxon>
        <taxon>Laurasiatheria</taxon>
        <taxon>Eulipotyphla</taxon>
        <taxon>Erinaceidae</taxon>
        <taxon>Erinaceinae</taxon>
        <taxon>Erinaceus</taxon>
    </lineage>
</organism>
<name>A0ABM3X0J9_ERIEU</name>
<dbReference type="PANTHER" id="PTHR12369:SF15">
    <property type="entry name" value="BETA-1,4-N-ACETYLGALACTOSAMINYLTRANSFERASE 3"/>
    <property type="match status" value="1"/>
</dbReference>
<comment type="similarity">
    <text evidence="2 9">Belongs to the chondroitin N-acetylgalactosaminyltransferase family.</text>
</comment>
<proteinExistence type="inferred from homology"/>
<dbReference type="SUPFAM" id="SSF53448">
    <property type="entry name" value="Nucleotide-diphospho-sugar transferases"/>
    <property type="match status" value="1"/>
</dbReference>
<keyword evidence="5 9" id="KW-0735">Signal-anchor</keyword>
<keyword evidence="4" id="KW-0812">Transmembrane</keyword>
<dbReference type="InterPro" id="IPR029044">
    <property type="entry name" value="Nucleotide-diphossugar_trans"/>
</dbReference>
<sequence length="130" mass="15008">MSHRAVVHFVVPVKNQAHWVQQFICDMEWLSQVTGDQHLNVILVDYSSEDMDVDAALRYSRLHSYQYRKLSGKFERSAGLQAGIDLVKDPHSIFFLCDLHIHFPAGVVDAIHKHCVDCKMAFAPMMMWLH</sequence>
<evidence type="ECO:0000256" key="6">
    <source>
        <dbReference type="ARBA" id="ARBA00022989"/>
    </source>
</evidence>
<dbReference type="Proteomes" id="UP001652624">
    <property type="component" value="Chromosome 2"/>
</dbReference>
<evidence type="ECO:0000256" key="5">
    <source>
        <dbReference type="ARBA" id="ARBA00022968"/>
    </source>
</evidence>
<comment type="subcellular location">
    <subcellularLocation>
        <location evidence="1 9">Golgi apparatus</location>
        <location evidence="1 9">Golgi stack membrane</location>
        <topology evidence="1 9">Single-pass type II membrane protein</topology>
    </subcellularLocation>
</comment>
<evidence type="ECO:0000256" key="3">
    <source>
        <dbReference type="ARBA" id="ARBA00022679"/>
    </source>
</evidence>
<keyword evidence="6" id="KW-1133">Transmembrane helix</keyword>
<keyword evidence="7 9" id="KW-0333">Golgi apparatus</keyword>
<protein>
    <recommendedName>
        <fullName evidence="9">Hexosyltransferase</fullName>
        <ecNumber evidence="9">2.4.1.-</ecNumber>
    </recommendedName>
</protein>
<dbReference type="GeneID" id="103107897"/>
<evidence type="ECO:0000256" key="8">
    <source>
        <dbReference type="ARBA" id="ARBA00023136"/>
    </source>
</evidence>
<evidence type="ECO:0000256" key="7">
    <source>
        <dbReference type="ARBA" id="ARBA00023034"/>
    </source>
</evidence>
<reference evidence="10" key="1">
    <citation type="submission" date="2025-05" db="UniProtKB">
        <authorList>
            <consortium name="RefSeq"/>
        </authorList>
    </citation>
    <scope>NUCLEOTIDE SEQUENCE [LARGE SCALE GENOMIC DNA]</scope>
</reference>
<keyword evidence="10" id="KW-1185">Reference proteome</keyword>
<gene>
    <name evidence="11" type="primary">LOC103107897</name>
</gene>
<dbReference type="RefSeq" id="XP_060042351.1">
    <property type="nucleotide sequence ID" value="XM_060186368.1"/>
</dbReference>
<dbReference type="InterPro" id="IPR008428">
    <property type="entry name" value="Chond_GalNAc"/>
</dbReference>
<accession>A0ABM3X0J9</accession>